<dbReference type="AlphaFoldDB" id="A0AAN6KSS4"/>
<dbReference type="GO" id="GO:0005737">
    <property type="term" value="C:cytoplasm"/>
    <property type="evidence" value="ECO:0007669"/>
    <property type="project" value="TreeGrafter"/>
</dbReference>
<accession>A0AAN6KSS4</accession>
<dbReference type="Proteomes" id="UP001175353">
    <property type="component" value="Unassembled WGS sequence"/>
</dbReference>
<dbReference type="EMBL" id="JAUJLE010000034">
    <property type="protein sequence ID" value="KAK1001342.1"/>
    <property type="molecule type" value="Genomic_DNA"/>
</dbReference>
<comment type="caution">
    <text evidence="1">The sequence shown here is derived from an EMBL/GenBank/DDBJ whole genome shotgun (WGS) entry which is preliminary data.</text>
</comment>
<reference evidence="1" key="1">
    <citation type="submission" date="2023-06" db="EMBL/GenBank/DDBJ databases">
        <title>Black Yeasts Isolated from many extreme environments.</title>
        <authorList>
            <person name="Coleine C."/>
            <person name="Stajich J.E."/>
            <person name="Selbmann L."/>
        </authorList>
    </citation>
    <scope>NUCLEOTIDE SEQUENCE</scope>
    <source>
        <strain evidence="1">CCFEE 5200</strain>
    </source>
</reference>
<name>A0AAN6KSS4_9PEZI</name>
<gene>
    <name evidence="1" type="ORF">LTR91_005394</name>
</gene>
<dbReference type="PANTHER" id="PTHR28110:SF1">
    <property type="entry name" value="TRANSMEMBRANE PROTEIN"/>
    <property type="match status" value="1"/>
</dbReference>
<dbReference type="InterPro" id="IPR055323">
    <property type="entry name" value="C57A10.07/YOR238W"/>
</dbReference>
<evidence type="ECO:0000313" key="1">
    <source>
        <dbReference type="EMBL" id="KAK1001342.1"/>
    </source>
</evidence>
<dbReference type="PANTHER" id="PTHR28110">
    <property type="entry name" value="TRANSMEMBRANE PROTEIN"/>
    <property type="match status" value="1"/>
</dbReference>
<keyword evidence="2" id="KW-1185">Reference proteome</keyword>
<organism evidence="1 2">
    <name type="scientific">Friedmanniomyces endolithicus</name>
    <dbReference type="NCBI Taxonomy" id="329885"/>
    <lineage>
        <taxon>Eukaryota</taxon>
        <taxon>Fungi</taxon>
        <taxon>Dikarya</taxon>
        <taxon>Ascomycota</taxon>
        <taxon>Pezizomycotina</taxon>
        <taxon>Dothideomycetes</taxon>
        <taxon>Dothideomycetidae</taxon>
        <taxon>Mycosphaerellales</taxon>
        <taxon>Teratosphaeriaceae</taxon>
        <taxon>Friedmanniomyces</taxon>
    </lineage>
</organism>
<evidence type="ECO:0000313" key="2">
    <source>
        <dbReference type="Proteomes" id="UP001175353"/>
    </source>
</evidence>
<protein>
    <recommendedName>
        <fullName evidence="3">DUF218 domain-containing protein</fullName>
    </recommendedName>
</protein>
<proteinExistence type="predicted"/>
<sequence length="262" mass="29656">MTDHRREGDYAACTKLLVVCCHATYTGDGNDFLEVKHWLLQPFQRSDPPARKPSETGTFLTHITTGASLCMSEPDAMLMFSGGHTLTIHRSEAAGYNRIFHALSMNKLVPSPAVPSIGEEHATDSYQNLLFSILRFRDLVGRYPEDVIVVTHAFKERRFLELHALAIKWPPGWIRVQGVNPPYTLEELRQTQRMEHERAYEPFVRDPYGVRSPLANKRKARNWDPAIAGSLAVDASVKQLLEWNGGETGRETFPGSLPWEEI</sequence>
<evidence type="ECO:0008006" key="3">
    <source>
        <dbReference type="Google" id="ProtNLM"/>
    </source>
</evidence>